<gene>
    <name evidence="1" type="ORF">ABR69_00995</name>
</gene>
<organism evidence="1 2">
    <name type="scientific">OM182 bacterium BACL3 MAG-120507-bin80</name>
    <dbReference type="NCBI Taxonomy" id="1655577"/>
    <lineage>
        <taxon>Bacteria</taxon>
        <taxon>Pseudomonadati</taxon>
        <taxon>Pseudomonadota</taxon>
        <taxon>Gammaproteobacteria</taxon>
        <taxon>OMG group</taxon>
        <taxon>OM182 clade</taxon>
    </lineage>
</organism>
<dbReference type="SUPFAM" id="SSF81901">
    <property type="entry name" value="HCP-like"/>
    <property type="match status" value="1"/>
</dbReference>
<dbReference type="Proteomes" id="UP000051934">
    <property type="component" value="Unassembled WGS sequence"/>
</dbReference>
<dbReference type="AlphaFoldDB" id="A0A0R2SDY1"/>
<dbReference type="EMBL" id="LIBB01000166">
    <property type="protein sequence ID" value="KRO71554.1"/>
    <property type="molecule type" value="Genomic_DNA"/>
</dbReference>
<reference evidence="1 2" key="1">
    <citation type="submission" date="2015-10" db="EMBL/GenBank/DDBJ databases">
        <title>Metagenome-Assembled Genomes uncover a global brackish microbiome.</title>
        <authorList>
            <person name="Hugerth L.W."/>
            <person name="Larsson J."/>
            <person name="Alneberg J."/>
            <person name="Lindh M.V."/>
            <person name="Legrand C."/>
            <person name="Pinhassi J."/>
            <person name="Andersson A.F."/>
        </authorList>
    </citation>
    <scope>NUCLEOTIDE SEQUENCE [LARGE SCALE GENOMIC DNA]</scope>
    <source>
        <strain evidence="1">BACL4 MAG-120507-bin80</strain>
    </source>
</reference>
<dbReference type="InterPro" id="IPR011990">
    <property type="entry name" value="TPR-like_helical_dom_sf"/>
</dbReference>
<evidence type="ECO:0008006" key="3">
    <source>
        <dbReference type="Google" id="ProtNLM"/>
    </source>
</evidence>
<name>A0A0R2SDY1_9GAMM</name>
<dbReference type="Gene3D" id="1.25.40.10">
    <property type="entry name" value="Tetratricopeptide repeat domain"/>
    <property type="match status" value="1"/>
</dbReference>
<evidence type="ECO:0000313" key="1">
    <source>
        <dbReference type="EMBL" id="KRO71554.1"/>
    </source>
</evidence>
<evidence type="ECO:0000313" key="2">
    <source>
        <dbReference type="Proteomes" id="UP000051934"/>
    </source>
</evidence>
<accession>A0A0R2SDY1</accession>
<proteinExistence type="predicted"/>
<comment type="caution">
    <text evidence="1">The sequence shown here is derived from an EMBL/GenBank/DDBJ whole genome shotgun (WGS) entry which is preliminary data.</text>
</comment>
<sequence>MNIRQNDESQPEQRNARAWTQKIICSMVLLFGFAGAAHAQVTQLFYHEVLRQYEQGAVAYEDGDYESAYADLSLAAQRGVKDAQYLLGFMYLQGEYAPRSIPVGLAWLGTALEVENKDWLSLYTKLYGTLNSAQQAFIDNKVDAYIELYGMDTQRIVCDNKARVGSRRKVRQCIKTEDVNTPLYSLEMMPEGFVPPFSCEGDFPCLAGETRVYSDHDELNPDNF</sequence>
<protein>
    <recommendedName>
        <fullName evidence="3">Sel1 repeat family protein</fullName>
    </recommendedName>
</protein>